<dbReference type="RefSeq" id="WP_124950576.1">
    <property type="nucleotide sequence ID" value="NZ_RRCM01000001.1"/>
</dbReference>
<evidence type="ECO:0000313" key="3">
    <source>
        <dbReference type="EMBL" id="RRJ15687.1"/>
    </source>
</evidence>
<evidence type="ECO:0000313" key="4">
    <source>
        <dbReference type="Proteomes" id="UP000276982"/>
    </source>
</evidence>
<dbReference type="InterPro" id="IPR051812">
    <property type="entry name" value="SPI_LacAB/RpiB"/>
</dbReference>
<dbReference type="Proteomes" id="UP000276982">
    <property type="component" value="Unassembled WGS sequence"/>
</dbReference>
<dbReference type="Gene3D" id="3.40.1400.10">
    <property type="entry name" value="Sugar-phosphate isomerase, RpiB/LacA/LacB"/>
    <property type="match status" value="1"/>
</dbReference>
<dbReference type="GO" id="GO:0005975">
    <property type="term" value="P:carbohydrate metabolic process"/>
    <property type="evidence" value="ECO:0007669"/>
    <property type="project" value="InterPro"/>
</dbReference>
<proteinExistence type="inferred from homology"/>
<dbReference type="PIRSF" id="PIRSF005384">
    <property type="entry name" value="RpiB_LacA_B"/>
    <property type="match status" value="1"/>
</dbReference>
<dbReference type="SUPFAM" id="SSF89623">
    <property type="entry name" value="Ribose/Galactose isomerase RpiB/AlsB"/>
    <property type="match status" value="1"/>
</dbReference>
<dbReference type="PANTHER" id="PTHR43732">
    <property type="entry name" value="RIBOSE 5-PHOSPHATE ISOMERASE-RELATED"/>
    <property type="match status" value="1"/>
</dbReference>
<evidence type="ECO:0000256" key="2">
    <source>
        <dbReference type="ARBA" id="ARBA00023235"/>
    </source>
</evidence>
<sequence>MKIAIGCDPNAQTAKEEIIKFIEKRRIGKFKDFGSTDPIYANVAIEVAEAVACGDFDRGILICGTGIGVSIAANKVKGAYAALISDIYSAKRAILSNDANIACLGAFTIGSKLREELIEAFLTNEFEPGCPSQPKVNAFRKYDLER</sequence>
<keyword evidence="4" id="KW-1185">Reference proteome</keyword>
<dbReference type="InterPro" id="IPR003500">
    <property type="entry name" value="RpiB_LacA_LacB"/>
</dbReference>
<evidence type="ECO:0000256" key="1">
    <source>
        <dbReference type="ARBA" id="ARBA00008754"/>
    </source>
</evidence>
<gene>
    <name evidence="3" type="ORF">EHW90_01165</name>
</gene>
<dbReference type="GO" id="GO:0016861">
    <property type="term" value="F:intramolecular oxidoreductase activity, interconverting aldoses and ketoses"/>
    <property type="evidence" value="ECO:0007669"/>
    <property type="project" value="UniProtKB-ARBA"/>
</dbReference>
<dbReference type="PANTHER" id="PTHR43732:SF1">
    <property type="entry name" value="RIBOSE 5-PHOSPHATE ISOMERASE"/>
    <property type="match status" value="1"/>
</dbReference>
<name>A0A3P3Q376_9FIRM</name>
<protein>
    <submittedName>
        <fullName evidence="3">RpiB/LacA/LacB family sugar-phosphate isomerase</fullName>
    </submittedName>
</protein>
<dbReference type="InterPro" id="IPR036569">
    <property type="entry name" value="RpiB_LacA_LacB_sf"/>
</dbReference>
<organism evidence="3 4">
    <name type="scientific">Lachnoanaerobaculum orale</name>
    <dbReference type="NCBI Taxonomy" id="979627"/>
    <lineage>
        <taxon>Bacteria</taxon>
        <taxon>Bacillati</taxon>
        <taxon>Bacillota</taxon>
        <taxon>Clostridia</taxon>
        <taxon>Lachnospirales</taxon>
        <taxon>Lachnospiraceae</taxon>
        <taxon>Lachnoanaerobaculum</taxon>
    </lineage>
</organism>
<dbReference type="NCBIfam" id="NF004051">
    <property type="entry name" value="PRK05571.1"/>
    <property type="match status" value="1"/>
</dbReference>
<reference evidence="3 4" key="1">
    <citation type="submission" date="2018-11" db="EMBL/GenBank/DDBJ databases">
        <title>Genome sequencing of Lachnoanaerobaculum orale DSM 24553T.</title>
        <authorList>
            <person name="Kook J.-K."/>
            <person name="Park S.-N."/>
            <person name="Lim Y.K."/>
        </authorList>
    </citation>
    <scope>NUCLEOTIDE SEQUENCE [LARGE SCALE GENOMIC DNA]</scope>
    <source>
        <strain evidence="3 4">DSM 24553</strain>
    </source>
</reference>
<dbReference type="NCBIfam" id="TIGR00689">
    <property type="entry name" value="rpiB_lacA_lacB"/>
    <property type="match status" value="1"/>
</dbReference>
<accession>A0A3P3Q376</accession>
<dbReference type="AlphaFoldDB" id="A0A3P3Q376"/>
<dbReference type="EMBL" id="RRCM01000001">
    <property type="protein sequence ID" value="RRJ15687.1"/>
    <property type="molecule type" value="Genomic_DNA"/>
</dbReference>
<keyword evidence="2 3" id="KW-0413">Isomerase</keyword>
<comment type="similarity">
    <text evidence="1">Belongs to the LacAB/RpiB family.</text>
</comment>
<dbReference type="Pfam" id="PF02502">
    <property type="entry name" value="LacAB_rpiB"/>
    <property type="match status" value="1"/>
</dbReference>
<comment type="caution">
    <text evidence="3">The sequence shown here is derived from an EMBL/GenBank/DDBJ whole genome shotgun (WGS) entry which is preliminary data.</text>
</comment>